<dbReference type="GO" id="GO:0046933">
    <property type="term" value="F:proton-transporting ATP synthase activity, rotational mechanism"/>
    <property type="evidence" value="ECO:0007669"/>
    <property type="project" value="InterPro"/>
</dbReference>
<evidence type="ECO:0000259" key="9">
    <source>
        <dbReference type="Pfam" id="PF24626"/>
    </source>
</evidence>
<evidence type="ECO:0000256" key="8">
    <source>
        <dbReference type="ARBA" id="ARBA00023310"/>
    </source>
</evidence>
<evidence type="ECO:0000256" key="2">
    <source>
        <dbReference type="ARBA" id="ARBA00007681"/>
    </source>
</evidence>
<dbReference type="InterPro" id="IPR000131">
    <property type="entry name" value="ATP_synth_F1_gsu"/>
</dbReference>
<dbReference type="GO" id="GO:0045259">
    <property type="term" value="C:proton-transporting ATP synthase complex"/>
    <property type="evidence" value="ECO:0007669"/>
    <property type="project" value="UniProtKB-KW"/>
</dbReference>
<dbReference type="SUPFAM" id="SSF52943">
    <property type="entry name" value="ATP synthase (F1-ATPase), gamma subunit"/>
    <property type="match status" value="1"/>
</dbReference>
<keyword evidence="7" id="KW-0139">CF(1)</keyword>
<dbReference type="Gene3D" id="3.40.1380.10">
    <property type="match status" value="1"/>
</dbReference>
<protein>
    <recommendedName>
        <fullName evidence="9">Tf2-1-like SH3-like domain-containing protein</fullName>
    </recommendedName>
</protein>
<comment type="similarity">
    <text evidence="2">Belongs to the ATPase gamma chain family.</text>
</comment>
<dbReference type="EMBL" id="AYRZ02000007">
    <property type="protein sequence ID" value="PHT75871.1"/>
    <property type="molecule type" value="Genomic_DNA"/>
</dbReference>
<comment type="caution">
    <text evidence="10">The sequence shown here is derived from an EMBL/GenBank/DDBJ whole genome shotgun (WGS) entry which is preliminary data.</text>
</comment>
<evidence type="ECO:0000313" key="10">
    <source>
        <dbReference type="EMBL" id="PHT75871.1"/>
    </source>
</evidence>
<evidence type="ECO:0000256" key="3">
    <source>
        <dbReference type="ARBA" id="ARBA00022448"/>
    </source>
</evidence>
<comment type="subcellular location">
    <subcellularLocation>
        <location evidence="1">Membrane</location>
        <topology evidence="1">Peripheral membrane protein</topology>
    </subcellularLocation>
</comment>
<evidence type="ECO:0000256" key="4">
    <source>
        <dbReference type="ARBA" id="ARBA00022781"/>
    </source>
</evidence>
<keyword evidence="4" id="KW-0375">Hydrogen ion transport</keyword>
<keyword evidence="8" id="KW-0066">ATP synthesis</keyword>
<evidence type="ECO:0000256" key="5">
    <source>
        <dbReference type="ARBA" id="ARBA00023065"/>
    </source>
</evidence>
<evidence type="ECO:0000313" key="11">
    <source>
        <dbReference type="Proteomes" id="UP000222542"/>
    </source>
</evidence>
<dbReference type="InterPro" id="IPR056924">
    <property type="entry name" value="SH3_Tf2-1"/>
</dbReference>
<evidence type="ECO:0000256" key="7">
    <source>
        <dbReference type="ARBA" id="ARBA00023196"/>
    </source>
</evidence>
<gene>
    <name evidence="10" type="ORF">T459_19393</name>
</gene>
<dbReference type="STRING" id="4072.A0A2G2Z1U3"/>
<sequence>MRRRELEFNVGDFIYLKSSPMKGMKRFGKKGKLSPRYVGPCKILSRYGKVAYELELPAELASVDLVFYVSLLNKCISDPTSIVPLERIGMENSLSYEEFSVWTITIQIALSTFLFHSATALFEQDLAQISGVLMPLYLNSQILGALQESFASELATRMNAMSSATNNVIELRRNLFIAYNRERQVTFSFRLIHFTTSVGKVSTACVCYCSRAGRNIKMGEKSALFLRSTKGRIGRKTRTVQEDIGSNRVIGLHIIEEWRQIQPTSEDGTMVQPLPAEMNNMWTTVVGGSKKDRTYGTRVLQSSSTPPLFPSSSSTLQTVEEMEAMKKQIMELMQKCAANDARFAKFDKLEELVKKHMPQLFYDEEDNESDDN</sequence>
<proteinExistence type="inferred from homology"/>
<keyword evidence="6" id="KW-0472">Membrane</keyword>
<dbReference type="InterPro" id="IPR035968">
    <property type="entry name" value="ATP_synth_F1_ATPase_gsu"/>
</dbReference>
<dbReference type="Proteomes" id="UP000222542">
    <property type="component" value="Unassembled WGS sequence"/>
</dbReference>
<keyword evidence="3" id="KW-0813">Transport</keyword>
<keyword evidence="5" id="KW-0406">Ion transport</keyword>
<dbReference type="Gramene" id="PHT75871">
    <property type="protein sequence ID" value="PHT75871"/>
    <property type="gene ID" value="T459_19393"/>
</dbReference>
<name>A0A2G2Z1U3_CAPAN</name>
<dbReference type="Pfam" id="PF24626">
    <property type="entry name" value="SH3_Tf2-1"/>
    <property type="match status" value="1"/>
</dbReference>
<feature type="domain" description="Tf2-1-like SH3-like" evidence="9">
    <location>
        <begin position="11"/>
        <end position="75"/>
    </location>
</feature>
<dbReference type="AlphaFoldDB" id="A0A2G2Z1U3"/>
<evidence type="ECO:0000256" key="1">
    <source>
        <dbReference type="ARBA" id="ARBA00004170"/>
    </source>
</evidence>
<dbReference type="PANTHER" id="PTHR46148:SF57">
    <property type="entry name" value="OS12G0499874 PROTEIN"/>
    <property type="match status" value="1"/>
</dbReference>
<reference evidence="10 11" key="2">
    <citation type="journal article" date="2017" name="Genome Biol.">
        <title>New reference genome sequences of hot pepper reveal the massive evolution of plant disease-resistance genes by retroduplication.</title>
        <authorList>
            <person name="Kim S."/>
            <person name="Park J."/>
            <person name="Yeom S.I."/>
            <person name="Kim Y.M."/>
            <person name="Seo E."/>
            <person name="Kim K.T."/>
            <person name="Kim M.S."/>
            <person name="Lee J.M."/>
            <person name="Cheong K."/>
            <person name="Shin H.S."/>
            <person name="Kim S.B."/>
            <person name="Han K."/>
            <person name="Lee J."/>
            <person name="Park M."/>
            <person name="Lee H.A."/>
            <person name="Lee H.Y."/>
            <person name="Lee Y."/>
            <person name="Oh S."/>
            <person name="Lee J.H."/>
            <person name="Choi E."/>
            <person name="Choi E."/>
            <person name="Lee S.E."/>
            <person name="Jeon J."/>
            <person name="Kim H."/>
            <person name="Choi G."/>
            <person name="Song H."/>
            <person name="Lee J."/>
            <person name="Lee S.C."/>
            <person name="Kwon J.K."/>
            <person name="Lee H.Y."/>
            <person name="Koo N."/>
            <person name="Hong Y."/>
            <person name="Kim R.W."/>
            <person name="Kang W.H."/>
            <person name="Huh J.H."/>
            <person name="Kang B.C."/>
            <person name="Yang T.J."/>
            <person name="Lee Y.H."/>
            <person name="Bennetzen J.L."/>
            <person name="Choi D."/>
        </authorList>
    </citation>
    <scope>NUCLEOTIDE SEQUENCE [LARGE SCALE GENOMIC DNA]</scope>
    <source>
        <strain evidence="11">cv. CM334</strain>
    </source>
</reference>
<dbReference type="GO" id="GO:0015986">
    <property type="term" value="P:proton motive force-driven ATP synthesis"/>
    <property type="evidence" value="ECO:0000318"/>
    <property type="project" value="GO_Central"/>
</dbReference>
<dbReference type="PRINTS" id="PR00126">
    <property type="entry name" value="ATPASEGAMMA"/>
</dbReference>
<dbReference type="PANTHER" id="PTHR46148">
    <property type="entry name" value="CHROMO DOMAIN-CONTAINING PROTEIN"/>
    <property type="match status" value="1"/>
</dbReference>
<reference evidence="10 11" key="1">
    <citation type="journal article" date="2014" name="Nat. Genet.">
        <title>Genome sequence of the hot pepper provides insights into the evolution of pungency in Capsicum species.</title>
        <authorList>
            <person name="Kim S."/>
            <person name="Park M."/>
            <person name="Yeom S.I."/>
            <person name="Kim Y.M."/>
            <person name="Lee J.M."/>
            <person name="Lee H.A."/>
            <person name="Seo E."/>
            <person name="Choi J."/>
            <person name="Cheong K."/>
            <person name="Kim K.T."/>
            <person name="Jung K."/>
            <person name="Lee G.W."/>
            <person name="Oh S.K."/>
            <person name="Bae C."/>
            <person name="Kim S.B."/>
            <person name="Lee H.Y."/>
            <person name="Kim S.Y."/>
            <person name="Kim M.S."/>
            <person name="Kang B.C."/>
            <person name="Jo Y.D."/>
            <person name="Yang H.B."/>
            <person name="Jeong H.J."/>
            <person name="Kang W.H."/>
            <person name="Kwon J.K."/>
            <person name="Shin C."/>
            <person name="Lim J.Y."/>
            <person name="Park J.H."/>
            <person name="Huh J.H."/>
            <person name="Kim J.S."/>
            <person name="Kim B.D."/>
            <person name="Cohen O."/>
            <person name="Paran I."/>
            <person name="Suh M.C."/>
            <person name="Lee S.B."/>
            <person name="Kim Y.K."/>
            <person name="Shin Y."/>
            <person name="Noh S.J."/>
            <person name="Park J."/>
            <person name="Seo Y.S."/>
            <person name="Kwon S.Y."/>
            <person name="Kim H.A."/>
            <person name="Park J.M."/>
            <person name="Kim H.J."/>
            <person name="Choi S.B."/>
            <person name="Bosland P.W."/>
            <person name="Reeves G."/>
            <person name="Jo S.H."/>
            <person name="Lee B.W."/>
            <person name="Cho H.T."/>
            <person name="Choi H.S."/>
            <person name="Lee M.S."/>
            <person name="Yu Y."/>
            <person name="Do Choi Y."/>
            <person name="Park B.S."/>
            <person name="van Deynze A."/>
            <person name="Ashrafi H."/>
            <person name="Hill T."/>
            <person name="Kim W.T."/>
            <person name="Pai H.S."/>
            <person name="Ahn H.K."/>
            <person name="Yeam I."/>
            <person name="Giovannoni J.J."/>
            <person name="Rose J.K."/>
            <person name="Sorensen I."/>
            <person name="Lee S.J."/>
            <person name="Kim R.W."/>
            <person name="Choi I.Y."/>
            <person name="Choi B.S."/>
            <person name="Lim J.S."/>
            <person name="Lee Y.H."/>
            <person name="Choi D."/>
        </authorList>
    </citation>
    <scope>NUCLEOTIDE SEQUENCE [LARGE SCALE GENOMIC DNA]</scope>
    <source>
        <strain evidence="11">cv. CM334</strain>
    </source>
</reference>
<evidence type="ECO:0000256" key="6">
    <source>
        <dbReference type="ARBA" id="ARBA00023136"/>
    </source>
</evidence>
<keyword evidence="11" id="KW-1185">Reference proteome</keyword>
<dbReference type="Pfam" id="PF00231">
    <property type="entry name" value="ATP-synt"/>
    <property type="match status" value="1"/>
</dbReference>
<accession>A0A2G2Z1U3</accession>
<dbReference type="Gene3D" id="1.10.287.80">
    <property type="entry name" value="ATP synthase, gamma subunit, helix hairpin domain"/>
    <property type="match status" value="1"/>
</dbReference>
<organism evidence="10 11">
    <name type="scientific">Capsicum annuum</name>
    <name type="common">Capsicum pepper</name>
    <dbReference type="NCBI Taxonomy" id="4072"/>
    <lineage>
        <taxon>Eukaryota</taxon>
        <taxon>Viridiplantae</taxon>
        <taxon>Streptophyta</taxon>
        <taxon>Embryophyta</taxon>
        <taxon>Tracheophyta</taxon>
        <taxon>Spermatophyta</taxon>
        <taxon>Magnoliopsida</taxon>
        <taxon>eudicotyledons</taxon>
        <taxon>Gunneridae</taxon>
        <taxon>Pentapetalae</taxon>
        <taxon>asterids</taxon>
        <taxon>lamiids</taxon>
        <taxon>Solanales</taxon>
        <taxon>Solanaceae</taxon>
        <taxon>Solanoideae</taxon>
        <taxon>Capsiceae</taxon>
        <taxon>Capsicum</taxon>
    </lineage>
</organism>